<dbReference type="GO" id="GO:0008999">
    <property type="term" value="F:protein-N-terminal-alanine acetyltransferase activity"/>
    <property type="evidence" value="ECO:0007669"/>
    <property type="project" value="TreeGrafter"/>
</dbReference>
<gene>
    <name evidence="5" type="ORF">A8L45_07190</name>
</gene>
<dbReference type="InterPro" id="IPR016181">
    <property type="entry name" value="Acyl_CoA_acyltransferase"/>
</dbReference>
<keyword evidence="2" id="KW-0012">Acyltransferase</keyword>
<dbReference type="STRING" id="1080227.A8L45_07190"/>
<evidence type="ECO:0000259" key="4">
    <source>
        <dbReference type="PROSITE" id="PS51186"/>
    </source>
</evidence>
<organism evidence="5 6">
    <name type="scientific">Veronia pacifica</name>
    <dbReference type="NCBI Taxonomy" id="1080227"/>
    <lineage>
        <taxon>Bacteria</taxon>
        <taxon>Pseudomonadati</taxon>
        <taxon>Pseudomonadota</taxon>
        <taxon>Gammaproteobacteria</taxon>
        <taxon>Vibrionales</taxon>
        <taxon>Vibrionaceae</taxon>
        <taxon>Veronia</taxon>
    </lineage>
</organism>
<dbReference type="SUPFAM" id="SSF55729">
    <property type="entry name" value="Acyl-CoA N-acyltransferases (Nat)"/>
    <property type="match status" value="1"/>
</dbReference>
<evidence type="ECO:0000256" key="1">
    <source>
        <dbReference type="ARBA" id="ARBA00022679"/>
    </source>
</evidence>
<accession>A0A1C3EM71</accession>
<dbReference type="InterPro" id="IPR051531">
    <property type="entry name" value="N-acetyltransferase"/>
</dbReference>
<dbReference type="AlphaFoldDB" id="A0A1C3EM71"/>
<feature type="domain" description="N-acetyltransferase" evidence="4">
    <location>
        <begin position="21"/>
        <end position="191"/>
    </location>
</feature>
<dbReference type="PROSITE" id="PS51186">
    <property type="entry name" value="GNAT"/>
    <property type="match status" value="1"/>
</dbReference>
<dbReference type="Gene3D" id="3.40.630.30">
    <property type="match status" value="1"/>
</dbReference>
<evidence type="ECO:0000256" key="3">
    <source>
        <dbReference type="ARBA" id="ARBA00038502"/>
    </source>
</evidence>
<reference evidence="5 6" key="1">
    <citation type="submission" date="2016-05" db="EMBL/GenBank/DDBJ databases">
        <title>Genomic Taxonomy of the Vibrionaceae.</title>
        <authorList>
            <person name="Gomez-Gil B."/>
            <person name="Enciso-Ibarra J."/>
        </authorList>
    </citation>
    <scope>NUCLEOTIDE SEQUENCE [LARGE SCALE GENOMIC DNA]</scope>
    <source>
        <strain evidence="5 6">CAIM 1920</strain>
    </source>
</reference>
<sequence>MGGTLSLKIINPIPQIRTDDLNICTITSSDVAAITTYFQQNREFLRPWEPRRNESFFSYEGWDRRVNQLVELAHHKMCFYFLIRENGDPDVRGLITYSNVSMYPSYSAVVGYSMAEHAQGRGIMKKALKATNDIIFDRLNLHRISAAFMPRNTKSQSVLESAGFVKEGLAKEYLLINGVWEDHILMSVSNANWYNPNIE</sequence>
<name>A0A1C3EM71_9GAMM</name>
<proteinExistence type="inferred from homology"/>
<evidence type="ECO:0000313" key="5">
    <source>
        <dbReference type="EMBL" id="ODA34322.1"/>
    </source>
</evidence>
<keyword evidence="6" id="KW-1185">Reference proteome</keyword>
<dbReference type="PANTHER" id="PTHR43792:SF8">
    <property type="entry name" value="[RIBOSOMAL PROTEIN US5]-ALANINE N-ACETYLTRANSFERASE"/>
    <property type="match status" value="1"/>
</dbReference>
<evidence type="ECO:0000313" key="6">
    <source>
        <dbReference type="Proteomes" id="UP000094936"/>
    </source>
</evidence>
<dbReference type="Proteomes" id="UP000094936">
    <property type="component" value="Unassembled WGS sequence"/>
</dbReference>
<dbReference type="Pfam" id="PF13302">
    <property type="entry name" value="Acetyltransf_3"/>
    <property type="match status" value="1"/>
</dbReference>
<comment type="caution">
    <text evidence="5">The sequence shown here is derived from an EMBL/GenBank/DDBJ whole genome shotgun (WGS) entry which is preliminary data.</text>
</comment>
<evidence type="ECO:0000256" key="2">
    <source>
        <dbReference type="ARBA" id="ARBA00023315"/>
    </source>
</evidence>
<protein>
    <submittedName>
        <fullName evidence="5">Ribosomal-protein-alanine acetyltransferase</fullName>
    </submittedName>
</protein>
<comment type="similarity">
    <text evidence="3">Belongs to the acetyltransferase family. RimJ subfamily.</text>
</comment>
<dbReference type="EMBL" id="LYBM01000009">
    <property type="protein sequence ID" value="ODA34322.1"/>
    <property type="molecule type" value="Genomic_DNA"/>
</dbReference>
<dbReference type="PANTHER" id="PTHR43792">
    <property type="entry name" value="GNAT FAMILY, PUTATIVE (AFU_ORTHOLOGUE AFUA_3G00765)-RELATED-RELATED"/>
    <property type="match status" value="1"/>
</dbReference>
<keyword evidence="1 5" id="KW-0808">Transferase</keyword>
<dbReference type="GO" id="GO:0005737">
    <property type="term" value="C:cytoplasm"/>
    <property type="evidence" value="ECO:0007669"/>
    <property type="project" value="TreeGrafter"/>
</dbReference>
<dbReference type="InterPro" id="IPR000182">
    <property type="entry name" value="GNAT_dom"/>
</dbReference>